<sequence>MAGSCLATASPLGASAVPPFTEKTIRDRGLPFPLVRRVFEEDRPLELYLGGELGPIDVAYHTYGQLDESGTNAILVCHAMTGDAYVARPTGASTDLPEGWWESIIGPGRPLDTNKYFVVCSNILGSCYGTTGPTSLNPRTGCPYGPEFPSITVRDMVRVQKALLDQLGVNRLALVIGGSLGGMQVLEWALLFPERVEAIAPIATVARHTDWAIALNEVARLAITSDPAFQAGAYREQPERGLALARMMAMLSYRHYESYNSNFDRKPDRREKTFADPFGSNRDFAVESYLRYQGRKLVNRFDANSYIAISRAMDAHDIARDRGTLAEVLASIRLETLCVGIDSDLLYPASDQRALADTIPGASYGEIRSIHGHDAFLIEFDQFQAILKPFLEELGS</sequence>
<gene>
    <name evidence="5" type="primary">metX</name>
    <name evidence="2" type="synonym">metXA</name>
    <name evidence="5" type="ORF">J3U87_06815</name>
</gene>
<comment type="subunit">
    <text evidence="2">Homodimer.</text>
</comment>
<keyword evidence="1 2" id="KW-0808">Transferase</keyword>
<dbReference type="GO" id="GO:0009086">
    <property type="term" value="P:methionine biosynthetic process"/>
    <property type="evidence" value="ECO:0007669"/>
    <property type="project" value="UniProtKB-UniRule"/>
</dbReference>
<evidence type="ECO:0000256" key="2">
    <source>
        <dbReference type="HAMAP-Rule" id="MF_00296"/>
    </source>
</evidence>
<dbReference type="SUPFAM" id="SSF53474">
    <property type="entry name" value="alpha/beta-Hydrolases"/>
    <property type="match status" value="1"/>
</dbReference>
<comment type="caution">
    <text evidence="2">Lacks conserved residue(s) required for the propagation of feature annotation.</text>
</comment>
<evidence type="ECO:0000313" key="6">
    <source>
        <dbReference type="Proteomes" id="UP000663929"/>
    </source>
</evidence>
<feature type="domain" description="AB hydrolase-1" evidence="4">
    <location>
        <begin position="73"/>
        <end position="376"/>
    </location>
</feature>
<organism evidence="5 6">
    <name type="scientific">Sulfidibacter corallicola</name>
    <dbReference type="NCBI Taxonomy" id="2818388"/>
    <lineage>
        <taxon>Bacteria</taxon>
        <taxon>Pseudomonadati</taxon>
        <taxon>Acidobacteriota</taxon>
        <taxon>Holophagae</taxon>
        <taxon>Acanthopleuribacterales</taxon>
        <taxon>Acanthopleuribacteraceae</taxon>
        <taxon>Sulfidibacter</taxon>
    </lineage>
</organism>
<dbReference type="RefSeq" id="WP_237382279.1">
    <property type="nucleotide sequence ID" value="NZ_CP071793.1"/>
</dbReference>
<proteinExistence type="inferred from homology"/>
<dbReference type="AlphaFoldDB" id="A0A8A4TRJ2"/>
<keyword evidence="2" id="KW-0963">Cytoplasm</keyword>
<feature type="active site" evidence="2 3">
    <location>
        <position position="344"/>
    </location>
</feature>
<dbReference type="NCBIfam" id="TIGR01392">
    <property type="entry name" value="homoserO_Ac_trn"/>
    <property type="match status" value="1"/>
</dbReference>
<evidence type="ECO:0000259" key="4">
    <source>
        <dbReference type="Pfam" id="PF00561"/>
    </source>
</evidence>
<dbReference type="NCBIfam" id="NF001209">
    <property type="entry name" value="PRK00175.1"/>
    <property type="match status" value="1"/>
</dbReference>
<dbReference type="Pfam" id="PF00561">
    <property type="entry name" value="Abhydrolase_1"/>
    <property type="match status" value="1"/>
</dbReference>
<dbReference type="InterPro" id="IPR000073">
    <property type="entry name" value="AB_hydrolase_1"/>
</dbReference>
<feature type="active site" description="Nucleophile" evidence="2 3">
    <location>
        <position position="179"/>
    </location>
</feature>
<keyword evidence="2" id="KW-0486">Methionine biosynthesis</keyword>
<dbReference type="GO" id="GO:0005737">
    <property type="term" value="C:cytoplasm"/>
    <property type="evidence" value="ECO:0007669"/>
    <property type="project" value="UniProtKB-SubCell"/>
</dbReference>
<evidence type="ECO:0000256" key="3">
    <source>
        <dbReference type="PIRSR" id="PIRSR000443-1"/>
    </source>
</evidence>
<evidence type="ECO:0000256" key="1">
    <source>
        <dbReference type="ARBA" id="ARBA00022679"/>
    </source>
</evidence>
<reference evidence="5" key="1">
    <citation type="submission" date="2021-03" db="EMBL/GenBank/DDBJ databases">
        <title>Acanthopleuribacteraceae sp. M133.</title>
        <authorList>
            <person name="Wang G."/>
        </authorList>
    </citation>
    <scope>NUCLEOTIDE SEQUENCE</scope>
    <source>
        <strain evidence="5">M133</strain>
    </source>
</reference>
<dbReference type="Gene3D" id="3.40.50.1820">
    <property type="entry name" value="alpha/beta hydrolase"/>
    <property type="match status" value="1"/>
</dbReference>
<comment type="pathway">
    <text evidence="2">Amino-acid biosynthesis; L-methionine biosynthesis via de novo pathway; O-acetyl-L-homoserine from L-homoserine: step 1/1.</text>
</comment>
<dbReference type="GO" id="GO:0009092">
    <property type="term" value="P:homoserine metabolic process"/>
    <property type="evidence" value="ECO:0007669"/>
    <property type="project" value="TreeGrafter"/>
</dbReference>
<keyword evidence="6" id="KW-1185">Reference proteome</keyword>
<dbReference type="PANTHER" id="PTHR32268">
    <property type="entry name" value="HOMOSERINE O-ACETYLTRANSFERASE"/>
    <property type="match status" value="1"/>
</dbReference>
<dbReference type="HAMAP" id="MF_00296">
    <property type="entry name" value="MetX_acyltransf"/>
    <property type="match status" value="1"/>
</dbReference>
<dbReference type="KEGG" id="scor:J3U87_06815"/>
<feature type="binding site" evidence="2">
    <location>
        <position position="246"/>
    </location>
    <ligand>
        <name>substrate</name>
    </ligand>
</feature>
<comment type="catalytic activity">
    <reaction evidence="2">
        <text>L-homoserine + acetyl-CoA = O-acetyl-L-homoserine + CoA</text>
        <dbReference type="Rhea" id="RHEA:13701"/>
        <dbReference type="ChEBI" id="CHEBI:57287"/>
        <dbReference type="ChEBI" id="CHEBI:57288"/>
        <dbReference type="ChEBI" id="CHEBI:57476"/>
        <dbReference type="ChEBI" id="CHEBI:57716"/>
        <dbReference type="EC" id="2.3.1.31"/>
    </reaction>
</comment>
<comment type="function">
    <text evidence="2">Transfers an acetyl group from acetyl-CoA to L-homoserine, forming acetyl-L-homoserine.</text>
</comment>
<feature type="binding site" evidence="2">
    <location>
        <position position="374"/>
    </location>
    <ligand>
        <name>substrate</name>
    </ligand>
</feature>
<comment type="subcellular location">
    <subcellularLocation>
        <location evidence="2">Cytoplasm</location>
    </subcellularLocation>
</comment>
<dbReference type="PANTHER" id="PTHR32268:SF11">
    <property type="entry name" value="HOMOSERINE O-ACETYLTRANSFERASE"/>
    <property type="match status" value="1"/>
</dbReference>
<protein>
    <recommendedName>
        <fullName evidence="2">Homoserine O-acetyltransferase</fullName>
        <shortName evidence="2">HAT</shortName>
        <ecNumber evidence="2">2.3.1.31</ecNumber>
    </recommendedName>
    <alternativeName>
        <fullName evidence="2">Homoserine transacetylase</fullName>
        <shortName evidence="2">HTA</shortName>
    </alternativeName>
</protein>
<keyword evidence="2 5" id="KW-0012">Acyltransferase</keyword>
<dbReference type="Proteomes" id="UP000663929">
    <property type="component" value="Chromosome"/>
</dbReference>
<name>A0A8A4TRJ2_SULCO</name>
<dbReference type="InterPro" id="IPR029058">
    <property type="entry name" value="AB_hydrolase_fold"/>
</dbReference>
<dbReference type="EC" id="2.3.1.31" evidence="2"/>
<dbReference type="EMBL" id="CP071793">
    <property type="protein sequence ID" value="QTD52170.1"/>
    <property type="molecule type" value="Genomic_DNA"/>
</dbReference>
<comment type="similarity">
    <text evidence="2">Belongs to the AB hydrolase superfamily. MetX family.</text>
</comment>
<dbReference type="GO" id="GO:0004414">
    <property type="term" value="F:homoserine O-acetyltransferase activity"/>
    <property type="evidence" value="ECO:0007669"/>
    <property type="project" value="UniProtKB-UniRule"/>
</dbReference>
<evidence type="ECO:0000313" key="5">
    <source>
        <dbReference type="EMBL" id="QTD52170.1"/>
    </source>
</evidence>
<dbReference type="UniPathway" id="UPA00051">
    <property type="reaction ID" value="UER00074"/>
</dbReference>
<keyword evidence="2" id="KW-0028">Amino-acid biosynthesis</keyword>
<accession>A0A8A4TRJ2</accession>
<feature type="active site" evidence="2 3">
    <location>
        <position position="373"/>
    </location>
</feature>
<dbReference type="InterPro" id="IPR008220">
    <property type="entry name" value="HAT_MetX-like"/>
</dbReference>
<dbReference type="PIRSF" id="PIRSF000443">
    <property type="entry name" value="Homoser_Ac_trans"/>
    <property type="match status" value="1"/>
</dbReference>